<evidence type="ECO:0000256" key="8">
    <source>
        <dbReference type="SAM" id="MobiDB-lite"/>
    </source>
</evidence>
<keyword evidence="10" id="KW-1185">Reference proteome</keyword>
<name>A0ABR0K1W2_9EURO</name>
<evidence type="ECO:0000256" key="3">
    <source>
        <dbReference type="ARBA" id="ARBA00022618"/>
    </source>
</evidence>
<evidence type="ECO:0000256" key="6">
    <source>
        <dbReference type="ARBA" id="ARBA00023242"/>
    </source>
</evidence>
<dbReference type="InterPro" id="IPR019440">
    <property type="entry name" value="MAU2"/>
</dbReference>
<protein>
    <recommendedName>
        <fullName evidence="11">Cohesin loading factor-domain-containing protein</fullName>
    </recommendedName>
</protein>
<keyword evidence="5" id="KW-0159">Chromosome partition</keyword>
<evidence type="ECO:0000256" key="1">
    <source>
        <dbReference type="ARBA" id="ARBA00004123"/>
    </source>
</evidence>
<gene>
    <name evidence="9" type="ORF">LTR24_007866</name>
</gene>
<comment type="caution">
    <text evidence="9">The sequence shown here is derived from an EMBL/GenBank/DDBJ whole genome shotgun (WGS) entry which is preliminary data.</text>
</comment>
<reference evidence="9 10" key="1">
    <citation type="submission" date="2023-08" db="EMBL/GenBank/DDBJ databases">
        <title>Black Yeasts Isolated from many extreme environments.</title>
        <authorList>
            <person name="Coleine C."/>
            <person name="Stajich J.E."/>
            <person name="Selbmann L."/>
        </authorList>
    </citation>
    <scope>NUCLEOTIDE SEQUENCE [LARGE SCALE GENOMIC DNA]</scope>
    <source>
        <strain evidence="9 10">CCFEE 5885</strain>
    </source>
</reference>
<sequence length="799" mass="90924">MPYYNQYQAAQPFPPNYQQSFQQTQPPNVATPNRVQVVVPPRQQPNSSPSQPQLQSQATYYAVQQQQQQQQYYHFEGPPVDQWNQQYLVQQNQQAFAYNQQVQQRYQPPPLPRVVVPPPPNQNHWASQKPYPQQPVQVKQEIPSPTKMPSKHPTPRPHVLKETKPNISKQTTPKMEPDAGSTIPSTQYPSLLLNLADEYIESSRKLEHRTKDYYQLVSTALGCMEAALKNFKLSPLREAQLSLKYAQILYDETNNLDQAETVLTKSIDLCERMKFIDLKYAMQLLLSKILFRSKPRAAVKHLQGMIQDIETYRHVAWEYSFRLQAVFFSTEASEHPNRHEALHQLERIQHVAKMHGDHAIYAYATILESLLHLHTHSLDSISNSQQAMAKARSLQLNPDVEQHLQMPVFMDIIDLLWSLNTANESEIEQKRKNLKETLYSKSIDRDWTADELTWIRVNPSSLKGIATQEGGLVHEQDGKFYIALSWMGKKELEAIGFLLMGVSIAQQNHILKGRAEKFLNEGYLIPTEEIIGQQHMLSARDERLKHRAHLLALHLKTEAGFMLCSTGQWNKAGQLSKALRMHLKKVKGAARTELEAMSKPLALQPKQPSHSPISRSHTQQESRMHQDLRTLAAMNSALILRSPSHPQHERLQSLMDAIATHVSSASPPLISAAYSLLSSTAPDTTTIRMKELLGSTLNIARQIGNNQIISLTLIFMQHKFFRGGVQTEQAVKCAKAAAHQVRARWGSPLWMAVSGMLEIESLVLQQDVSKQEEIGRRRIDVQRAWAAVPEDVKQAMGQG</sequence>
<proteinExistence type="inferred from homology"/>
<keyword evidence="7" id="KW-0131">Cell cycle</keyword>
<evidence type="ECO:0008006" key="11">
    <source>
        <dbReference type="Google" id="ProtNLM"/>
    </source>
</evidence>
<organism evidence="9 10">
    <name type="scientific">Lithohypha guttulata</name>
    <dbReference type="NCBI Taxonomy" id="1690604"/>
    <lineage>
        <taxon>Eukaryota</taxon>
        <taxon>Fungi</taxon>
        <taxon>Dikarya</taxon>
        <taxon>Ascomycota</taxon>
        <taxon>Pezizomycotina</taxon>
        <taxon>Eurotiomycetes</taxon>
        <taxon>Chaetothyriomycetidae</taxon>
        <taxon>Chaetothyriales</taxon>
        <taxon>Trichomeriaceae</taxon>
        <taxon>Lithohypha</taxon>
    </lineage>
</organism>
<feature type="region of interest" description="Disordered" evidence="8">
    <location>
        <begin position="602"/>
        <end position="622"/>
    </location>
</feature>
<keyword evidence="4" id="KW-0498">Mitosis</keyword>
<dbReference type="PANTHER" id="PTHR21394">
    <property type="entry name" value="MAU2 CHROMATID COHESION FACTOR HOMOLOG"/>
    <property type="match status" value="1"/>
</dbReference>
<evidence type="ECO:0000256" key="5">
    <source>
        <dbReference type="ARBA" id="ARBA00022829"/>
    </source>
</evidence>
<evidence type="ECO:0000256" key="4">
    <source>
        <dbReference type="ARBA" id="ARBA00022776"/>
    </source>
</evidence>
<evidence type="ECO:0000313" key="9">
    <source>
        <dbReference type="EMBL" id="KAK5083238.1"/>
    </source>
</evidence>
<dbReference type="Proteomes" id="UP001345013">
    <property type="component" value="Unassembled WGS sequence"/>
</dbReference>
<feature type="region of interest" description="Disordered" evidence="8">
    <location>
        <begin position="139"/>
        <end position="183"/>
    </location>
</feature>
<keyword evidence="3" id="KW-0132">Cell division</keyword>
<comment type="subcellular location">
    <subcellularLocation>
        <location evidence="1">Nucleus</location>
    </subcellularLocation>
</comment>
<comment type="similarity">
    <text evidence="2">Belongs to the SCC4/mau-2 family.</text>
</comment>
<dbReference type="Pfam" id="PF10345">
    <property type="entry name" value="Cohesin_load"/>
    <property type="match status" value="1"/>
</dbReference>
<keyword evidence="6" id="KW-0539">Nucleus</keyword>
<accession>A0ABR0K1W2</accession>
<evidence type="ECO:0000256" key="7">
    <source>
        <dbReference type="ARBA" id="ARBA00023306"/>
    </source>
</evidence>
<evidence type="ECO:0000256" key="2">
    <source>
        <dbReference type="ARBA" id="ARBA00008585"/>
    </source>
</evidence>
<evidence type="ECO:0000313" key="10">
    <source>
        <dbReference type="Proteomes" id="UP001345013"/>
    </source>
</evidence>
<feature type="compositionally biased region" description="Polar residues" evidence="8">
    <location>
        <begin position="606"/>
        <end position="617"/>
    </location>
</feature>
<dbReference type="EMBL" id="JAVRRG010000124">
    <property type="protein sequence ID" value="KAK5083238.1"/>
    <property type="molecule type" value="Genomic_DNA"/>
</dbReference>
<feature type="region of interest" description="Disordered" evidence="8">
    <location>
        <begin position="40"/>
        <end position="61"/>
    </location>
</feature>